<dbReference type="AlphaFoldDB" id="A0A0N4VBS9"/>
<dbReference type="Proteomes" id="UP000274131">
    <property type="component" value="Unassembled WGS sequence"/>
</dbReference>
<gene>
    <name evidence="1" type="ORF">EVEC_LOCUS7482</name>
</gene>
<dbReference type="STRING" id="51028.A0A0N4VBS9"/>
<evidence type="ECO:0000313" key="2">
    <source>
        <dbReference type="Proteomes" id="UP000274131"/>
    </source>
</evidence>
<evidence type="ECO:0000313" key="1">
    <source>
        <dbReference type="EMBL" id="VDD92731.1"/>
    </source>
</evidence>
<name>A0A0N4VBS9_ENTVE</name>
<reference evidence="1 2" key="2">
    <citation type="submission" date="2018-10" db="EMBL/GenBank/DDBJ databases">
        <authorList>
            <consortium name="Pathogen Informatics"/>
        </authorList>
    </citation>
    <scope>NUCLEOTIDE SEQUENCE [LARGE SCALE GENOMIC DNA]</scope>
</reference>
<protein>
    <submittedName>
        <fullName evidence="3">FBA_3 domain-containing protein</fullName>
    </submittedName>
</protein>
<dbReference type="WBParaSite" id="EVEC_0000799801-mRNA-1">
    <property type="protein sequence ID" value="EVEC_0000799801-mRNA-1"/>
    <property type="gene ID" value="EVEC_0000799801"/>
</dbReference>
<evidence type="ECO:0000313" key="3">
    <source>
        <dbReference type="WBParaSite" id="EVEC_0000799801-mRNA-1"/>
    </source>
</evidence>
<proteinExistence type="predicted"/>
<sequence length="365" mass="41548">MEKIGESPWNELTDIEEYHHTVLLSNKIWLFSRKFRCWGSEGNIDIRSTIIYVLTCFILRPSTNNSATFLDVPQPTHNFGHYVTYRGGYSIYFGLDSKQWSQKVTYPPVCEDENLEEIIFVVKSRILLLLYSHFGGISFKNLYGFDEINRTWHQLKSFQVDESCNEIVSGAWKADLTFVEGPDSDSEAFFISSTESSLNFIKFKIADDLSASMCTIYKKSKTDTFKRPVLATWINNSIFWLDGIHGCGFRIQPNVLNEVNIVQQEESKHEIAGDYPPFSYNGARCTKLCQSGEWIHATGDTAVGMTSVKFCGQIWSLAVAGSPYKWKKLEPEVPECDNVRLIVTVSKEKVVYIVDPKAGVSKLQL</sequence>
<accession>A0A0N4VBS9</accession>
<dbReference type="EMBL" id="UXUI01008941">
    <property type="protein sequence ID" value="VDD92731.1"/>
    <property type="molecule type" value="Genomic_DNA"/>
</dbReference>
<organism evidence="3">
    <name type="scientific">Enterobius vermicularis</name>
    <name type="common">Human pinworm</name>
    <dbReference type="NCBI Taxonomy" id="51028"/>
    <lineage>
        <taxon>Eukaryota</taxon>
        <taxon>Metazoa</taxon>
        <taxon>Ecdysozoa</taxon>
        <taxon>Nematoda</taxon>
        <taxon>Chromadorea</taxon>
        <taxon>Rhabditida</taxon>
        <taxon>Spirurina</taxon>
        <taxon>Oxyuridomorpha</taxon>
        <taxon>Oxyuroidea</taxon>
        <taxon>Oxyuridae</taxon>
        <taxon>Enterobius</taxon>
    </lineage>
</organism>
<reference evidence="3" key="1">
    <citation type="submission" date="2017-02" db="UniProtKB">
        <authorList>
            <consortium name="WormBaseParasite"/>
        </authorList>
    </citation>
    <scope>IDENTIFICATION</scope>
</reference>
<keyword evidence="2" id="KW-1185">Reference proteome</keyword>
<dbReference type="OrthoDB" id="5867838at2759"/>